<keyword evidence="3" id="KW-1185">Reference proteome</keyword>
<reference evidence="2 3" key="1">
    <citation type="journal article" date="2019" name="Nat. Plants">
        <title>Genome sequencing of Musa balbisiana reveals subgenome evolution and function divergence in polyploid bananas.</title>
        <authorList>
            <person name="Yao X."/>
        </authorList>
    </citation>
    <scope>NUCLEOTIDE SEQUENCE [LARGE SCALE GENOMIC DNA]</scope>
    <source>
        <strain evidence="3">cv. DH-PKW</strain>
        <tissue evidence="2">Leaves</tissue>
    </source>
</reference>
<evidence type="ECO:0000313" key="3">
    <source>
        <dbReference type="Proteomes" id="UP000317650"/>
    </source>
</evidence>
<feature type="compositionally biased region" description="Basic and acidic residues" evidence="1">
    <location>
        <begin position="75"/>
        <end position="86"/>
    </location>
</feature>
<evidence type="ECO:0000256" key="1">
    <source>
        <dbReference type="SAM" id="MobiDB-lite"/>
    </source>
</evidence>
<dbReference type="EMBL" id="PYDT01000002">
    <property type="protein sequence ID" value="THU68995.1"/>
    <property type="molecule type" value="Genomic_DNA"/>
</dbReference>
<sequence>MKEFGSFLSSGKNSFVNAFLSYGGFTPSRMEVEEGDGGGGGKEENATRLRVRVGCGGDGARKRIELGGEGGMEAEGGHGRGWREDINGETPSNEGKGRKSFLWRTRVESDVEGGVEAKAVEGGRTVATTTVRGLLLYYN</sequence>
<accession>A0A4V4H8U1</accession>
<evidence type="ECO:0000313" key="2">
    <source>
        <dbReference type="EMBL" id="THU68995.1"/>
    </source>
</evidence>
<organism evidence="2 3">
    <name type="scientific">Musa balbisiana</name>
    <name type="common">Banana</name>
    <dbReference type="NCBI Taxonomy" id="52838"/>
    <lineage>
        <taxon>Eukaryota</taxon>
        <taxon>Viridiplantae</taxon>
        <taxon>Streptophyta</taxon>
        <taxon>Embryophyta</taxon>
        <taxon>Tracheophyta</taxon>
        <taxon>Spermatophyta</taxon>
        <taxon>Magnoliopsida</taxon>
        <taxon>Liliopsida</taxon>
        <taxon>Zingiberales</taxon>
        <taxon>Musaceae</taxon>
        <taxon>Musa</taxon>
    </lineage>
</organism>
<name>A0A4V4H8U1_MUSBA</name>
<dbReference type="Proteomes" id="UP000317650">
    <property type="component" value="Chromosome 8"/>
</dbReference>
<proteinExistence type="predicted"/>
<protein>
    <submittedName>
        <fullName evidence="2">Uncharacterized protein</fullName>
    </submittedName>
</protein>
<dbReference type="AlphaFoldDB" id="A0A4V4H8U1"/>
<feature type="region of interest" description="Disordered" evidence="1">
    <location>
        <begin position="64"/>
        <end position="100"/>
    </location>
</feature>
<comment type="caution">
    <text evidence="2">The sequence shown here is derived from an EMBL/GenBank/DDBJ whole genome shotgun (WGS) entry which is preliminary data.</text>
</comment>
<gene>
    <name evidence="2" type="ORF">C4D60_Mb08t09690</name>
</gene>